<organism evidence="1 2">
    <name type="scientific">Aspergillus welwitschiae</name>
    <dbReference type="NCBI Taxonomy" id="1341132"/>
    <lineage>
        <taxon>Eukaryota</taxon>
        <taxon>Fungi</taxon>
        <taxon>Dikarya</taxon>
        <taxon>Ascomycota</taxon>
        <taxon>Pezizomycotina</taxon>
        <taxon>Eurotiomycetes</taxon>
        <taxon>Eurotiomycetidae</taxon>
        <taxon>Eurotiales</taxon>
        <taxon>Aspergillaceae</taxon>
        <taxon>Aspergillus</taxon>
        <taxon>Aspergillus subgen. Circumdati</taxon>
    </lineage>
</organism>
<gene>
    <name evidence="1" type="ORF">BDQ94DRAFT_149574</name>
</gene>
<dbReference type="EMBL" id="KZ852063">
    <property type="protein sequence ID" value="RDH30104.1"/>
    <property type="molecule type" value="Genomic_DNA"/>
</dbReference>
<dbReference type="GeneID" id="38135762"/>
<keyword evidence="2" id="KW-1185">Reference proteome</keyword>
<sequence length="83" mass="9323">MHSEAVCASCMLPLMSVRHMVQHTTCAVPMFCKNIRSCCWLLIDRCIDSQSNPCGKDQAQKSENRTAQKAMWAYCCLVPALAR</sequence>
<reference evidence="1 2" key="1">
    <citation type="submission" date="2018-07" db="EMBL/GenBank/DDBJ databases">
        <title>The genomes of Aspergillus section Nigri reveals drivers in fungal speciation.</title>
        <authorList>
            <consortium name="DOE Joint Genome Institute"/>
            <person name="Vesth T.C."/>
            <person name="Nybo J."/>
            <person name="Theobald S."/>
            <person name="Brandl J."/>
            <person name="Frisvad J.C."/>
            <person name="Nielsen K.F."/>
            <person name="Lyhne E.K."/>
            <person name="Kogle M.E."/>
            <person name="Kuo A."/>
            <person name="Riley R."/>
            <person name="Clum A."/>
            <person name="Nolan M."/>
            <person name="Lipzen A."/>
            <person name="Salamov A."/>
            <person name="Henrissat B."/>
            <person name="Wiebenga A."/>
            <person name="De vries R.P."/>
            <person name="Grigoriev I.V."/>
            <person name="Mortensen U.H."/>
            <person name="Andersen M.R."/>
            <person name="Baker S.E."/>
        </authorList>
    </citation>
    <scope>NUCLEOTIDE SEQUENCE [LARGE SCALE GENOMIC DNA]</scope>
    <source>
        <strain evidence="1 2">CBS 139.54b</strain>
    </source>
</reference>
<accession>A0A3F3PT64</accession>
<name>A0A3F3PT64_9EURO</name>
<evidence type="ECO:0000313" key="1">
    <source>
        <dbReference type="EMBL" id="RDH30104.1"/>
    </source>
</evidence>
<dbReference type="RefSeq" id="XP_026623126.1">
    <property type="nucleotide sequence ID" value="XM_026767406.1"/>
</dbReference>
<dbReference type="Proteomes" id="UP000253729">
    <property type="component" value="Unassembled WGS sequence"/>
</dbReference>
<dbReference type="AlphaFoldDB" id="A0A3F3PT64"/>
<evidence type="ECO:0000313" key="2">
    <source>
        <dbReference type="Proteomes" id="UP000253729"/>
    </source>
</evidence>
<protein>
    <submittedName>
        <fullName evidence="1">Uncharacterized protein</fullName>
    </submittedName>
</protein>
<proteinExistence type="predicted"/>